<evidence type="ECO:0000313" key="1">
    <source>
        <dbReference type="EMBL" id="KAJ1105397.1"/>
    </source>
</evidence>
<comment type="caution">
    <text evidence="1">The sequence shown here is derived from an EMBL/GenBank/DDBJ whole genome shotgun (WGS) entry which is preliminary data.</text>
</comment>
<proteinExistence type="predicted"/>
<dbReference type="Proteomes" id="UP001066276">
    <property type="component" value="Chromosome 9"/>
</dbReference>
<evidence type="ECO:0000313" key="2">
    <source>
        <dbReference type="Proteomes" id="UP001066276"/>
    </source>
</evidence>
<accession>A0AAV7MPY8</accession>
<name>A0AAV7MPY8_PLEWA</name>
<protein>
    <submittedName>
        <fullName evidence="1">Uncharacterized protein</fullName>
    </submittedName>
</protein>
<dbReference type="AlphaFoldDB" id="A0AAV7MPY8"/>
<dbReference type="EMBL" id="JANPWB010000013">
    <property type="protein sequence ID" value="KAJ1105397.1"/>
    <property type="molecule type" value="Genomic_DNA"/>
</dbReference>
<keyword evidence="2" id="KW-1185">Reference proteome</keyword>
<sequence>MRDLELCSCIEKYTHNPAAFSSQNLQCENECSWEVCRAQSTRWNGLCIGCCACSSLSSLNSRITIELEYHLAVTCFLYLWLGFPVSIVTKLNQELVCEASRGHSANKGGGTGPQLGKEACKVQLELGPNNPLSKNPEAKQRLEERDMLFLHHMKMAPTLTSAQAHATFLASLENKGDSGEIRSGKNA</sequence>
<gene>
    <name evidence="1" type="ORF">NDU88_002803</name>
</gene>
<reference evidence="1" key="1">
    <citation type="journal article" date="2022" name="bioRxiv">
        <title>Sequencing and chromosome-scale assembly of the giantPleurodeles waltlgenome.</title>
        <authorList>
            <person name="Brown T."/>
            <person name="Elewa A."/>
            <person name="Iarovenko S."/>
            <person name="Subramanian E."/>
            <person name="Araus A.J."/>
            <person name="Petzold A."/>
            <person name="Susuki M."/>
            <person name="Suzuki K.-i.T."/>
            <person name="Hayashi T."/>
            <person name="Toyoda A."/>
            <person name="Oliveira C."/>
            <person name="Osipova E."/>
            <person name="Leigh N.D."/>
            <person name="Simon A."/>
            <person name="Yun M.H."/>
        </authorList>
    </citation>
    <scope>NUCLEOTIDE SEQUENCE</scope>
    <source>
        <strain evidence="1">20211129_DDA</strain>
        <tissue evidence="1">Liver</tissue>
    </source>
</reference>
<organism evidence="1 2">
    <name type="scientific">Pleurodeles waltl</name>
    <name type="common">Iberian ribbed newt</name>
    <dbReference type="NCBI Taxonomy" id="8319"/>
    <lineage>
        <taxon>Eukaryota</taxon>
        <taxon>Metazoa</taxon>
        <taxon>Chordata</taxon>
        <taxon>Craniata</taxon>
        <taxon>Vertebrata</taxon>
        <taxon>Euteleostomi</taxon>
        <taxon>Amphibia</taxon>
        <taxon>Batrachia</taxon>
        <taxon>Caudata</taxon>
        <taxon>Salamandroidea</taxon>
        <taxon>Salamandridae</taxon>
        <taxon>Pleurodelinae</taxon>
        <taxon>Pleurodeles</taxon>
    </lineage>
</organism>